<reference evidence="3 4" key="1">
    <citation type="journal article" date="2014" name="Int. J. Syst. Evol. Microbiol.">
        <title>Phaeodactylibacter xiamenensis gen. nov., sp. nov., a member of the family Saprospiraceae isolated from the marine alga Phaeodactylum tricornutum.</title>
        <authorList>
            <person name="Chen Z.Jr."/>
            <person name="Lei X."/>
            <person name="Lai Q."/>
            <person name="Li Y."/>
            <person name="Zhang B."/>
            <person name="Zhang J."/>
            <person name="Zhang H."/>
            <person name="Yang L."/>
            <person name="Zheng W."/>
            <person name="Tian Y."/>
            <person name="Yu Z."/>
            <person name="Xu H.Jr."/>
            <person name="Zheng T."/>
        </authorList>
    </citation>
    <scope>NUCLEOTIDE SEQUENCE [LARGE SCALE GENOMIC DNA]</scope>
    <source>
        <strain evidence="3 4">KD52</strain>
    </source>
</reference>
<dbReference type="EMBL" id="JPOS01000081">
    <property type="protein sequence ID" value="KGE86216.1"/>
    <property type="molecule type" value="Genomic_DNA"/>
</dbReference>
<dbReference type="Proteomes" id="UP000029736">
    <property type="component" value="Unassembled WGS sequence"/>
</dbReference>
<gene>
    <name evidence="3" type="ORF">IX84_22600</name>
</gene>
<dbReference type="OrthoDB" id="9770761at2"/>
<dbReference type="Pfam" id="PF13432">
    <property type="entry name" value="TPR_16"/>
    <property type="match status" value="1"/>
</dbReference>
<evidence type="ECO:0000256" key="1">
    <source>
        <dbReference type="PROSITE-ProRule" id="PRU00339"/>
    </source>
</evidence>
<dbReference type="InterPro" id="IPR011990">
    <property type="entry name" value="TPR-like_helical_dom_sf"/>
</dbReference>
<keyword evidence="4" id="KW-1185">Reference proteome</keyword>
<dbReference type="PROSITE" id="PS51257">
    <property type="entry name" value="PROKAR_LIPOPROTEIN"/>
    <property type="match status" value="1"/>
</dbReference>
<feature type="chain" id="PRO_5001947513" evidence="2">
    <location>
        <begin position="20"/>
        <end position="310"/>
    </location>
</feature>
<dbReference type="Pfam" id="PF13174">
    <property type="entry name" value="TPR_6"/>
    <property type="match status" value="2"/>
</dbReference>
<evidence type="ECO:0000313" key="3">
    <source>
        <dbReference type="EMBL" id="KGE86216.1"/>
    </source>
</evidence>
<evidence type="ECO:0000313" key="4">
    <source>
        <dbReference type="Proteomes" id="UP000029736"/>
    </source>
</evidence>
<dbReference type="PROSITE" id="PS50005">
    <property type="entry name" value="TPR"/>
    <property type="match status" value="1"/>
</dbReference>
<comment type="caution">
    <text evidence="3">The sequence shown here is derived from an EMBL/GenBank/DDBJ whole genome shotgun (WGS) entry which is preliminary data.</text>
</comment>
<protein>
    <submittedName>
        <fullName evidence="3">Uncharacterized protein</fullName>
    </submittedName>
</protein>
<feature type="signal peptide" evidence="2">
    <location>
        <begin position="1"/>
        <end position="19"/>
    </location>
</feature>
<accession>A0A098S2A2</accession>
<proteinExistence type="predicted"/>
<keyword evidence="2" id="KW-0732">Signal</keyword>
<dbReference type="AlphaFoldDB" id="A0A098S2A2"/>
<organism evidence="3 4">
    <name type="scientific">Phaeodactylibacter xiamenensis</name>
    <dbReference type="NCBI Taxonomy" id="1524460"/>
    <lineage>
        <taxon>Bacteria</taxon>
        <taxon>Pseudomonadati</taxon>
        <taxon>Bacteroidota</taxon>
        <taxon>Saprospiria</taxon>
        <taxon>Saprospirales</taxon>
        <taxon>Haliscomenobacteraceae</taxon>
        <taxon>Phaeodactylibacter</taxon>
    </lineage>
</organism>
<dbReference type="STRING" id="1524460.IX84_22600"/>
<dbReference type="Gene3D" id="1.25.40.10">
    <property type="entry name" value="Tetratricopeptide repeat domain"/>
    <property type="match status" value="2"/>
</dbReference>
<dbReference type="SUPFAM" id="SSF48452">
    <property type="entry name" value="TPR-like"/>
    <property type="match status" value="1"/>
</dbReference>
<dbReference type="InterPro" id="IPR019734">
    <property type="entry name" value="TPR_rpt"/>
</dbReference>
<keyword evidence="1" id="KW-0802">TPR repeat</keyword>
<dbReference type="RefSeq" id="WP_044225670.1">
    <property type="nucleotide sequence ID" value="NZ_JBKAGJ010000013.1"/>
</dbReference>
<name>A0A098S2A2_9BACT</name>
<sequence>MKYNLILPLFLLLFMALMGCTSEQQKRQAAIAGLEAEAEGKTDAATAKILIESYADYISAYPEDPTFTPRYLYREATLQYRLSNFPAAAERLLQLLERHNGAEVAPQAMLLLGDLYNSALQQPKAGKLALQALTRRFPESESTKTAAEQLGNTMVALEDELEALRLSIYNDSLARLDFRKADLYIQQSELYSILLPDDALTPTLLYRAGEIARSARNYEKALDLYGRLHSLYPEFEKAPQALFMQAFILDNDLKRFDEAGQLYQQFIDQYPDDDFASSAQVLLENLGKDEEEIIRNLNTKAGNQPAPTNQ</sequence>
<feature type="repeat" description="TPR" evidence="1">
    <location>
        <begin position="202"/>
        <end position="235"/>
    </location>
</feature>
<evidence type="ECO:0000256" key="2">
    <source>
        <dbReference type="SAM" id="SignalP"/>
    </source>
</evidence>